<feature type="domain" description="Glycoside hydrolase family 29 N-terminal" evidence="6">
    <location>
        <begin position="85"/>
        <end position="330"/>
    </location>
</feature>
<dbReference type="InterPro" id="IPR054490">
    <property type="entry name" value="BT_1020-like_b-sandwich_1"/>
</dbReference>
<evidence type="ECO:0000256" key="4">
    <source>
        <dbReference type="ARBA" id="ARBA00022801"/>
    </source>
</evidence>
<proteinExistence type="inferred from homology"/>
<gene>
    <name evidence="8" type="ORF">NV381_32035</name>
</gene>
<feature type="domain" description="BT-1020-like structural beta-sandwich" evidence="7">
    <location>
        <begin position="482"/>
        <end position="602"/>
    </location>
</feature>
<reference evidence="8 9" key="1">
    <citation type="submission" date="2022-08" db="EMBL/GenBank/DDBJ databases">
        <title>Paenibacillus endoradicis sp. nov., Paenibacillus radicibacter sp. nov and Paenibacillus pararadicis sp. nov., three cold-adapted plant growth-promoting bacteria isolated from root of Larix gmelinii in Great Khingan.</title>
        <authorList>
            <person name="Xue H."/>
        </authorList>
    </citation>
    <scope>NUCLEOTIDE SEQUENCE [LARGE SCALE GENOMIC DNA]</scope>
    <source>
        <strain evidence="8 9">N5-1-1-5</strain>
    </source>
</reference>
<dbReference type="Gene3D" id="3.20.20.80">
    <property type="entry name" value="Glycosidases"/>
    <property type="match status" value="1"/>
</dbReference>
<dbReference type="InterPro" id="IPR017853">
    <property type="entry name" value="GH"/>
</dbReference>
<accession>A0ABT1YRN4</accession>
<evidence type="ECO:0000313" key="8">
    <source>
        <dbReference type="EMBL" id="MCR8635830.1"/>
    </source>
</evidence>
<keyword evidence="4" id="KW-0378">Hydrolase</keyword>
<sequence length="622" mass="68265">MNRHRSSMLMKMMVLLLVFVVALPIYPNEGKAASNFLPVDKEITLQDPVSAVKTTEDWYRGQVLAIRIPWTSYIRDNPHASNAGSNFNAGQWVNMVKSSGADMMMLVVQHENSNGFLLYPSALTDANNRSPIDYPALLKTELLNQGMSMGVSINQVGITNLAAYGGKTRDNIYQNLVQEINTRYGNFLKEIYFDMFHIAGAAGGNYNHQGVFQKVRTGNSQAVMAYNHHKGTGAEDINVTESATGLHYWNQEDFDAFIPYRNEDWGHEFTVMLGSNWGTTDSIPLVNLLNMISRLGSMGITTSLTMGPDITGKFTTDQIDKLQQVGNWLTPRKPYMDGAIPDWNVTVTGYSGMNYVNNVGNKRSVHLLSGSANPVSLPSSITLNMSGVTAVKLAPSGNNVSFTTNSNGTTIQLSGIQQDTYDTILSVEGGKAVAPARIFQNDFNSMTTGEAPTTGFILDTTYGSITVEDVPTAVNKSMKIVDTNPTGYYGVKAKKTFSAKSNKVQYEVRMRADQTTAASFIELQNSVGDIAVRIGFAGNGQIRRWNNASAYTDLTGYKPVKWYTIKVEADIVAHTYNAYVNGVKKVSNAAFYTPVSTIDQIEWVNDFGAGTFYTNSIYVDGN</sequence>
<comment type="caution">
    <text evidence="8">The sequence shown here is derived from an EMBL/GenBank/DDBJ whole genome shotgun (WGS) entry which is preliminary data.</text>
</comment>
<dbReference type="InterPro" id="IPR000933">
    <property type="entry name" value="Glyco_hydro_29"/>
</dbReference>
<evidence type="ECO:0000259" key="7">
    <source>
        <dbReference type="Pfam" id="PF22585"/>
    </source>
</evidence>
<dbReference type="PANTHER" id="PTHR10030:SF37">
    <property type="entry name" value="ALPHA-L-FUCOSIDASE-RELATED"/>
    <property type="match status" value="1"/>
</dbReference>
<evidence type="ECO:0000256" key="1">
    <source>
        <dbReference type="ARBA" id="ARBA00007951"/>
    </source>
</evidence>
<evidence type="ECO:0000256" key="2">
    <source>
        <dbReference type="ARBA" id="ARBA00012662"/>
    </source>
</evidence>
<protein>
    <recommendedName>
        <fullName evidence="2">alpha-L-fucosidase</fullName>
        <ecNumber evidence="2">3.2.1.51</ecNumber>
    </recommendedName>
</protein>
<comment type="similarity">
    <text evidence="1">Belongs to the glycosyl hydrolase 29 family.</text>
</comment>
<dbReference type="InterPro" id="IPR057739">
    <property type="entry name" value="Glyco_hydro_29_N"/>
</dbReference>
<keyword evidence="5" id="KW-0326">Glycosidase</keyword>
<name>A0ABT1YRN4_9BACL</name>
<dbReference type="EC" id="3.2.1.51" evidence="2"/>
<dbReference type="Pfam" id="PF22585">
    <property type="entry name" value="Sialidase-like_CBM"/>
    <property type="match status" value="1"/>
</dbReference>
<evidence type="ECO:0000256" key="5">
    <source>
        <dbReference type="ARBA" id="ARBA00023295"/>
    </source>
</evidence>
<organism evidence="8 9">
    <name type="scientific">Paenibacillus radicis</name>
    <name type="common">ex Xue et al. 2023</name>
    <dbReference type="NCBI Taxonomy" id="2972489"/>
    <lineage>
        <taxon>Bacteria</taxon>
        <taxon>Bacillati</taxon>
        <taxon>Bacillota</taxon>
        <taxon>Bacilli</taxon>
        <taxon>Bacillales</taxon>
        <taxon>Paenibacillaceae</taxon>
        <taxon>Paenibacillus</taxon>
    </lineage>
</organism>
<evidence type="ECO:0000259" key="6">
    <source>
        <dbReference type="Pfam" id="PF01120"/>
    </source>
</evidence>
<keyword evidence="3" id="KW-0732">Signal</keyword>
<evidence type="ECO:0000256" key="3">
    <source>
        <dbReference type="ARBA" id="ARBA00022729"/>
    </source>
</evidence>
<dbReference type="RefSeq" id="WP_258217374.1">
    <property type="nucleotide sequence ID" value="NZ_JANQBD010000032.1"/>
</dbReference>
<dbReference type="EMBL" id="JANQBD010000032">
    <property type="protein sequence ID" value="MCR8635830.1"/>
    <property type="molecule type" value="Genomic_DNA"/>
</dbReference>
<dbReference type="PANTHER" id="PTHR10030">
    <property type="entry name" value="ALPHA-L-FUCOSIDASE"/>
    <property type="match status" value="1"/>
</dbReference>
<dbReference type="Proteomes" id="UP001300012">
    <property type="component" value="Unassembled WGS sequence"/>
</dbReference>
<dbReference type="SMART" id="SM00812">
    <property type="entry name" value="Alpha_L_fucos"/>
    <property type="match status" value="1"/>
</dbReference>
<evidence type="ECO:0000313" key="9">
    <source>
        <dbReference type="Proteomes" id="UP001300012"/>
    </source>
</evidence>
<dbReference type="SUPFAM" id="SSF51445">
    <property type="entry name" value="(Trans)glycosidases"/>
    <property type="match status" value="1"/>
</dbReference>
<keyword evidence="9" id="KW-1185">Reference proteome</keyword>
<dbReference type="Pfam" id="PF01120">
    <property type="entry name" value="Alpha_L_fucos"/>
    <property type="match status" value="1"/>
</dbReference>